<reference evidence="2 3" key="1">
    <citation type="journal article" date="2014" name="Nature">
        <title>The genome of the recently domesticated crop plant sugar beet (Beta vulgaris).</title>
        <authorList>
            <person name="Dohm J.C."/>
            <person name="Minoche A.E."/>
            <person name="Holtgrawe D."/>
            <person name="Capella-Gutierrez S."/>
            <person name="Zakrzewski F."/>
            <person name="Tafer H."/>
            <person name="Rupp O."/>
            <person name="Sorensen T.R."/>
            <person name="Stracke R."/>
            <person name="Reinhardt R."/>
            <person name="Goesmann A."/>
            <person name="Kraft T."/>
            <person name="Schulz B."/>
            <person name="Stadler P.F."/>
            <person name="Schmidt T."/>
            <person name="Gabaldon T."/>
            <person name="Lehrach H."/>
            <person name="Weisshaar B."/>
            <person name="Himmelbauer H."/>
        </authorList>
    </citation>
    <scope>NUCLEOTIDE SEQUENCE [LARGE SCALE GENOMIC DNA]</scope>
    <source>
        <tissue evidence="2">Taproot</tissue>
    </source>
</reference>
<dbReference type="SUPFAM" id="SSF54001">
    <property type="entry name" value="Cysteine proteinases"/>
    <property type="match status" value="1"/>
</dbReference>
<dbReference type="Gene3D" id="3.40.395.10">
    <property type="entry name" value="Adenoviral Proteinase, Chain A"/>
    <property type="match status" value="1"/>
</dbReference>
<feature type="compositionally biased region" description="Polar residues" evidence="1">
    <location>
        <begin position="51"/>
        <end position="60"/>
    </location>
</feature>
<dbReference type="OMA" id="ANDQQCE"/>
<protein>
    <recommendedName>
        <fullName evidence="4">Ubiquitin-like protease family profile domain-containing protein</fullName>
    </recommendedName>
</protein>
<dbReference type="EMBL" id="KQ090443">
    <property type="protein sequence ID" value="KMS95688.1"/>
    <property type="molecule type" value="Genomic_DNA"/>
</dbReference>
<dbReference type="InterPro" id="IPR038765">
    <property type="entry name" value="Papain-like_cys_pep_sf"/>
</dbReference>
<evidence type="ECO:0000256" key="1">
    <source>
        <dbReference type="SAM" id="MobiDB-lite"/>
    </source>
</evidence>
<proteinExistence type="predicted"/>
<organism evidence="2 3">
    <name type="scientific">Beta vulgaris subsp. vulgaris</name>
    <name type="common">Beet</name>
    <dbReference type="NCBI Taxonomy" id="3555"/>
    <lineage>
        <taxon>Eukaryota</taxon>
        <taxon>Viridiplantae</taxon>
        <taxon>Streptophyta</taxon>
        <taxon>Embryophyta</taxon>
        <taxon>Tracheophyta</taxon>
        <taxon>Spermatophyta</taxon>
        <taxon>Magnoliopsida</taxon>
        <taxon>eudicotyledons</taxon>
        <taxon>Gunneridae</taxon>
        <taxon>Pentapetalae</taxon>
        <taxon>Caryophyllales</taxon>
        <taxon>Chenopodiaceae</taxon>
        <taxon>Betoideae</taxon>
        <taxon>Beta</taxon>
    </lineage>
</organism>
<feature type="compositionally biased region" description="Basic and acidic residues" evidence="1">
    <location>
        <begin position="19"/>
        <end position="32"/>
    </location>
</feature>
<feature type="region of interest" description="Disordered" evidence="1">
    <location>
        <begin position="1"/>
        <end position="60"/>
    </location>
</feature>
<evidence type="ECO:0008006" key="4">
    <source>
        <dbReference type="Google" id="ProtNLM"/>
    </source>
</evidence>
<dbReference type="OrthoDB" id="1749240at2759"/>
<evidence type="ECO:0000313" key="2">
    <source>
        <dbReference type="EMBL" id="KMS95688.1"/>
    </source>
</evidence>
<accession>A0A0J8B6W0</accession>
<sequence length="555" mass="64680">MEKLQCEASHLSEGNGGVKKMDAPNGRREQDARKKRKRKQLVTREPLQKGGMSSKNANTLGKNKVEITLNPRHTVQQFMQLIKGLEGQDDKLRAIRDMGFGGLMHLNFPRNDTIFAAKLMRDFDPYGMCILLDRNRDIKEINTQLREATLNIALCFVRVTTLLKSVENFYPNTLINNIMMQNVATMWSRCSGSQMPPDIQQFLKKCVGSSLLSQDNEIFSSEWFGEMVDSAVKRVVGESEQVLPRCGEEQSTPLQPLIFNSNTHHPMNENHSESDMNFDNLDFNEIFSDEDNANDQQCEELYDDGSTFLNREYCLSLGSDGHIFGELIDAWCHILNSRNKLNRKEKRIFFPNAAFNLLCMNDYYGECTQKDTIEFRQSKFFETLDFTMYENKIDTIKGFNLVFFIVHAWSHFYVMCINMKAKTLDILDNRILEDGIPLESKYRDYPRKVLEAFSLFLHRAEYKCYRHVAKFKIRLIEMPWRSNMNTVDCGVYAMRHMETYHAQNNWDCGLYSDNFEGLKKLRIQYCIDLLTDNANDKRVELQVLARKFKKLENNE</sequence>
<keyword evidence="3" id="KW-1185">Reference proteome</keyword>
<dbReference type="Proteomes" id="UP000035740">
    <property type="component" value="Unassembled WGS sequence"/>
</dbReference>
<name>A0A0J8B6W0_BETVV</name>
<dbReference type="Gramene" id="KMS95688">
    <property type="protein sequence ID" value="KMS95688"/>
    <property type="gene ID" value="BVRB_005910"/>
</dbReference>
<gene>
    <name evidence="2" type="ORF">BVRB_005910</name>
</gene>
<dbReference type="AlphaFoldDB" id="A0A0J8B6W0"/>
<evidence type="ECO:0000313" key="3">
    <source>
        <dbReference type="Proteomes" id="UP000035740"/>
    </source>
</evidence>